<dbReference type="PANTHER" id="PTHR45138:SF9">
    <property type="entry name" value="DIGUANYLATE CYCLASE DGCM-RELATED"/>
    <property type="match status" value="1"/>
</dbReference>
<dbReference type="Gene3D" id="3.30.70.270">
    <property type="match status" value="1"/>
</dbReference>
<dbReference type="CDD" id="cd01949">
    <property type="entry name" value="GGDEF"/>
    <property type="match status" value="1"/>
</dbReference>
<dbReference type="Proteomes" id="UP000077748">
    <property type="component" value="Chromosome"/>
</dbReference>
<dbReference type="GO" id="GO:1902201">
    <property type="term" value="P:negative regulation of bacterial-type flagellum-dependent cell motility"/>
    <property type="evidence" value="ECO:0007669"/>
    <property type="project" value="TreeGrafter"/>
</dbReference>
<dbReference type="GO" id="GO:0043709">
    <property type="term" value="P:cell adhesion involved in single-species biofilm formation"/>
    <property type="evidence" value="ECO:0007669"/>
    <property type="project" value="TreeGrafter"/>
</dbReference>
<proteinExistence type="predicted"/>
<dbReference type="AlphaFoldDB" id="A0A1A9K883"/>
<dbReference type="InterPro" id="IPR050469">
    <property type="entry name" value="Diguanylate_Cyclase"/>
</dbReference>
<dbReference type="PANTHER" id="PTHR45138">
    <property type="entry name" value="REGULATORY COMPONENTS OF SENSORY TRANSDUCTION SYSTEM"/>
    <property type="match status" value="1"/>
</dbReference>
<evidence type="ECO:0000313" key="6">
    <source>
        <dbReference type="Proteomes" id="UP000077748"/>
    </source>
</evidence>
<reference evidence="5 6" key="1">
    <citation type="submission" date="2016-05" db="EMBL/GenBank/DDBJ databases">
        <title>Genome Sequence of Pseudomonas citronellolis Strain SJTE-3, an Estrogens and Persistent Organic Pollutants degradation strain.</title>
        <authorList>
            <person name="Liang R."/>
        </authorList>
    </citation>
    <scope>NUCLEOTIDE SEQUENCE [LARGE SCALE GENOMIC DNA]</scope>
    <source>
        <strain evidence="5 6">SJTE-3</strain>
    </source>
</reference>
<sequence>MAPPKQSNTIDFDTAKLQRLSQVESGRPRGRRPASLTDVRRQLAVQLQTSLEIERVLGLFFQEIQALLPLDYLSYQNGSADLRLEFGEAASHGATYNLNHAGEYLGELAFRRRRPFDETELGQLESLIASLLYPLRNALLYRAAIQAALRDALTGTGNRIAMDQALGREVELARRSLQPLSVLMLDLDHFKRINDQYGHSHGDEALRCVARAIKASLRNVDMVFRFGGEEFLVLLSNTPSSSAAQVGERLRHAIQELDFAVDGKPVPLSVSLGCATLIAGERVDDLLHRADAALYAAKRDGRNRLACAG</sequence>
<gene>
    <name evidence="5" type="ORF">A9C11_08300</name>
</gene>
<dbReference type="NCBIfam" id="TIGR00254">
    <property type="entry name" value="GGDEF"/>
    <property type="match status" value="1"/>
</dbReference>
<dbReference type="InterPro" id="IPR029787">
    <property type="entry name" value="Nucleotide_cyclase"/>
</dbReference>
<accession>A0A1A9K883</accession>
<evidence type="ECO:0000313" key="5">
    <source>
        <dbReference type="EMBL" id="ANI13986.1"/>
    </source>
</evidence>
<evidence type="ECO:0000256" key="1">
    <source>
        <dbReference type="ARBA" id="ARBA00001946"/>
    </source>
</evidence>
<dbReference type="EC" id="2.7.7.65" evidence="3"/>
<dbReference type="GO" id="GO:0052621">
    <property type="term" value="F:diguanylate cyclase activity"/>
    <property type="evidence" value="ECO:0007669"/>
    <property type="project" value="UniProtKB-EC"/>
</dbReference>
<dbReference type="GO" id="GO:0005886">
    <property type="term" value="C:plasma membrane"/>
    <property type="evidence" value="ECO:0007669"/>
    <property type="project" value="UniProtKB-SubCell"/>
</dbReference>
<protein>
    <recommendedName>
        <fullName evidence="3">diguanylate cyclase</fullName>
        <ecNumber evidence="3">2.7.7.65</ecNumber>
    </recommendedName>
</protein>
<dbReference type="SMART" id="SM00267">
    <property type="entry name" value="GGDEF"/>
    <property type="match status" value="1"/>
</dbReference>
<dbReference type="SUPFAM" id="SSF55073">
    <property type="entry name" value="Nucleotide cyclase"/>
    <property type="match status" value="1"/>
</dbReference>
<evidence type="ECO:0000256" key="4">
    <source>
        <dbReference type="ARBA" id="ARBA00034247"/>
    </source>
</evidence>
<dbReference type="PROSITE" id="PS50887">
    <property type="entry name" value="GGDEF"/>
    <property type="match status" value="1"/>
</dbReference>
<dbReference type="Pfam" id="PF00990">
    <property type="entry name" value="GGDEF"/>
    <property type="match status" value="1"/>
</dbReference>
<evidence type="ECO:0000256" key="2">
    <source>
        <dbReference type="ARBA" id="ARBA00004533"/>
    </source>
</evidence>
<dbReference type="RefSeq" id="WP_009620943.1">
    <property type="nucleotide sequence ID" value="NZ_BDGS01000001.1"/>
</dbReference>
<dbReference type="FunFam" id="3.30.70.270:FF:000001">
    <property type="entry name" value="Diguanylate cyclase domain protein"/>
    <property type="match status" value="1"/>
</dbReference>
<dbReference type="InterPro" id="IPR000160">
    <property type="entry name" value="GGDEF_dom"/>
</dbReference>
<dbReference type="EMBL" id="CP015878">
    <property type="protein sequence ID" value="ANI13986.1"/>
    <property type="molecule type" value="Genomic_DNA"/>
</dbReference>
<dbReference type="InterPro" id="IPR043128">
    <property type="entry name" value="Rev_trsase/Diguanyl_cyclase"/>
</dbReference>
<name>A0A1A9K883_9PSED</name>
<evidence type="ECO:0000256" key="3">
    <source>
        <dbReference type="ARBA" id="ARBA00012528"/>
    </source>
</evidence>
<organism evidence="5 6">
    <name type="scientific">Pseudomonas citronellolis</name>
    <dbReference type="NCBI Taxonomy" id="53408"/>
    <lineage>
        <taxon>Bacteria</taxon>
        <taxon>Pseudomonadati</taxon>
        <taxon>Pseudomonadota</taxon>
        <taxon>Gammaproteobacteria</taxon>
        <taxon>Pseudomonadales</taxon>
        <taxon>Pseudomonadaceae</taxon>
        <taxon>Pseudomonas</taxon>
    </lineage>
</organism>
<comment type="subcellular location">
    <subcellularLocation>
        <location evidence="2">Cell inner membrane</location>
    </subcellularLocation>
</comment>
<comment type="cofactor">
    <cofactor evidence="1">
        <name>Mg(2+)</name>
        <dbReference type="ChEBI" id="CHEBI:18420"/>
    </cofactor>
</comment>
<comment type="catalytic activity">
    <reaction evidence="4">
        <text>2 GTP = 3',3'-c-di-GMP + 2 diphosphate</text>
        <dbReference type="Rhea" id="RHEA:24898"/>
        <dbReference type="ChEBI" id="CHEBI:33019"/>
        <dbReference type="ChEBI" id="CHEBI:37565"/>
        <dbReference type="ChEBI" id="CHEBI:58805"/>
        <dbReference type="EC" id="2.7.7.65"/>
    </reaction>
</comment>